<accession>A0ABD2W312</accession>
<dbReference type="EMBL" id="JBJJXI010000141">
    <property type="protein sequence ID" value="KAL3386981.1"/>
    <property type="molecule type" value="Genomic_DNA"/>
</dbReference>
<dbReference type="PANTHER" id="PTHR47510:SF3">
    <property type="entry name" value="ENDO_EXONUCLEASE_PHOSPHATASE DOMAIN-CONTAINING PROTEIN"/>
    <property type="match status" value="1"/>
</dbReference>
<comment type="caution">
    <text evidence="1">The sequence shown here is derived from an EMBL/GenBank/DDBJ whole genome shotgun (WGS) entry which is preliminary data.</text>
</comment>
<organism evidence="1 2">
    <name type="scientific">Trichogramma kaykai</name>
    <dbReference type="NCBI Taxonomy" id="54128"/>
    <lineage>
        <taxon>Eukaryota</taxon>
        <taxon>Metazoa</taxon>
        <taxon>Ecdysozoa</taxon>
        <taxon>Arthropoda</taxon>
        <taxon>Hexapoda</taxon>
        <taxon>Insecta</taxon>
        <taxon>Pterygota</taxon>
        <taxon>Neoptera</taxon>
        <taxon>Endopterygota</taxon>
        <taxon>Hymenoptera</taxon>
        <taxon>Apocrita</taxon>
        <taxon>Proctotrupomorpha</taxon>
        <taxon>Chalcidoidea</taxon>
        <taxon>Trichogrammatidae</taxon>
        <taxon>Trichogramma</taxon>
    </lineage>
</organism>
<dbReference type="Proteomes" id="UP001627154">
    <property type="component" value="Unassembled WGS sequence"/>
</dbReference>
<dbReference type="PANTHER" id="PTHR47510">
    <property type="entry name" value="REVERSE TRANSCRIPTASE DOMAIN-CONTAINING PROTEIN"/>
    <property type="match status" value="1"/>
</dbReference>
<proteinExistence type="predicted"/>
<evidence type="ECO:0000313" key="2">
    <source>
        <dbReference type="Proteomes" id="UP001627154"/>
    </source>
</evidence>
<keyword evidence="2" id="KW-1185">Reference proteome</keyword>
<sequence length="241" mass="27264">MQLLLDANFHRSESWGAGEGPNGPPHRPTARSWEVAKDVVKPGMVAWAIDTFGPFKSLGTDGIFSALLQKVKDLLIGPLVRVFRTSIACKYIQLEWRTAKVVFIRKAGRVQHIIVKDFRPISLTSFVLKTLEKVVDRYLRDRIPQTSPLHTNQHAYRTGYSTESALHAAVAKIEARLEKGGNTQEKTPENLGNTDRILLPEVRRSTQEKDIPRLCQLEIPDPRELVQNAQCHENCNTIMTY</sequence>
<protein>
    <recommendedName>
        <fullName evidence="3">Reverse transcriptase domain-containing protein</fullName>
    </recommendedName>
</protein>
<name>A0ABD2W312_9HYME</name>
<evidence type="ECO:0008006" key="3">
    <source>
        <dbReference type="Google" id="ProtNLM"/>
    </source>
</evidence>
<gene>
    <name evidence="1" type="ORF">TKK_017561</name>
</gene>
<evidence type="ECO:0000313" key="1">
    <source>
        <dbReference type="EMBL" id="KAL3386981.1"/>
    </source>
</evidence>
<reference evidence="1 2" key="1">
    <citation type="journal article" date="2024" name="bioRxiv">
        <title>A reference genome for Trichogramma kaykai: A tiny desert-dwelling parasitoid wasp with competing sex-ratio distorters.</title>
        <authorList>
            <person name="Culotta J."/>
            <person name="Lindsey A.R."/>
        </authorList>
    </citation>
    <scope>NUCLEOTIDE SEQUENCE [LARGE SCALE GENOMIC DNA]</scope>
    <source>
        <strain evidence="1 2">KSX58</strain>
    </source>
</reference>
<dbReference type="AlphaFoldDB" id="A0ABD2W312"/>